<gene>
    <name evidence="1" type="ORF">GLOIN_2v1779906</name>
</gene>
<comment type="caution">
    <text evidence="1">The sequence shown here is derived from an EMBL/GenBank/DDBJ whole genome shotgun (WGS) entry which is preliminary data.</text>
</comment>
<reference evidence="1 2" key="1">
    <citation type="journal article" date="2013" name="Proc. Natl. Acad. Sci. U.S.A.">
        <title>Genome of an arbuscular mycorrhizal fungus provides insight into the oldest plant symbiosis.</title>
        <authorList>
            <person name="Tisserant E."/>
            <person name="Malbreil M."/>
            <person name="Kuo A."/>
            <person name="Kohler A."/>
            <person name="Symeonidi A."/>
            <person name="Balestrini R."/>
            <person name="Charron P."/>
            <person name="Duensing N."/>
            <person name="Frei Dit Frey N."/>
            <person name="Gianinazzi-Pearson V."/>
            <person name="Gilbert L.B."/>
            <person name="Handa Y."/>
            <person name="Herr J.R."/>
            <person name="Hijri M."/>
            <person name="Koul R."/>
            <person name="Kawaguchi M."/>
            <person name="Krajinski F."/>
            <person name="Lammers P.J."/>
            <person name="Masclaux F.G."/>
            <person name="Murat C."/>
            <person name="Morin E."/>
            <person name="Ndikumana S."/>
            <person name="Pagni M."/>
            <person name="Petitpierre D."/>
            <person name="Requena N."/>
            <person name="Rosikiewicz P."/>
            <person name="Riley R."/>
            <person name="Saito K."/>
            <person name="San Clemente H."/>
            <person name="Shapiro H."/>
            <person name="van Tuinen D."/>
            <person name="Becard G."/>
            <person name="Bonfante P."/>
            <person name="Paszkowski U."/>
            <person name="Shachar-Hill Y.Y."/>
            <person name="Tuskan G.A."/>
            <person name="Young P.W."/>
            <person name="Sanders I.R."/>
            <person name="Henrissat B."/>
            <person name="Rensing S.A."/>
            <person name="Grigoriev I.V."/>
            <person name="Corradi N."/>
            <person name="Roux C."/>
            <person name="Martin F."/>
        </authorList>
    </citation>
    <scope>NUCLEOTIDE SEQUENCE [LARGE SCALE GENOMIC DNA]</scope>
    <source>
        <strain evidence="1 2">DAOM 197198</strain>
    </source>
</reference>
<dbReference type="Proteomes" id="UP000018888">
    <property type="component" value="Unassembled WGS sequence"/>
</dbReference>
<proteinExistence type="predicted"/>
<evidence type="ECO:0000313" key="2">
    <source>
        <dbReference type="Proteomes" id="UP000018888"/>
    </source>
</evidence>
<dbReference type="AlphaFoldDB" id="A0A2P4PNU8"/>
<reference evidence="1 2" key="2">
    <citation type="journal article" date="2018" name="New Phytol.">
        <title>High intraspecific genome diversity in the model arbuscular mycorrhizal symbiont Rhizophagus irregularis.</title>
        <authorList>
            <person name="Chen E.C.H."/>
            <person name="Morin E."/>
            <person name="Beaudet D."/>
            <person name="Noel J."/>
            <person name="Yildirir G."/>
            <person name="Ndikumana S."/>
            <person name="Charron P."/>
            <person name="St-Onge C."/>
            <person name="Giorgi J."/>
            <person name="Kruger M."/>
            <person name="Marton T."/>
            <person name="Ropars J."/>
            <person name="Grigoriev I.V."/>
            <person name="Hainaut M."/>
            <person name="Henrissat B."/>
            <person name="Roux C."/>
            <person name="Martin F."/>
            <person name="Corradi N."/>
        </authorList>
    </citation>
    <scope>NUCLEOTIDE SEQUENCE [LARGE SCALE GENOMIC DNA]</scope>
    <source>
        <strain evidence="1 2">DAOM 197198</strain>
    </source>
</reference>
<keyword evidence="2" id="KW-1185">Reference proteome</keyword>
<protein>
    <submittedName>
        <fullName evidence="1">Uncharacterized protein</fullName>
    </submittedName>
</protein>
<evidence type="ECO:0000313" key="1">
    <source>
        <dbReference type="EMBL" id="POG67040.1"/>
    </source>
</evidence>
<organism evidence="1 2">
    <name type="scientific">Rhizophagus irregularis (strain DAOM 181602 / DAOM 197198 / MUCL 43194)</name>
    <name type="common">Arbuscular mycorrhizal fungus</name>
    <name type="synonym">Glomus intraradices</name>
    <dbReference type="NCBI Taxonomy" id="747089"/>
    <lineage>
        <taxon>Eukaryota</taxon>
        <taxon>Fungi</taxon>
        <taxon>Fungi incertae sedis</taxon>
        <taxon>Mucoromycota</taxon>
        <taxon>Glomeromycotina</taxon>
        <taxon>Glomeromycetes</taxon>
        <taxon>Glomerales</taxon>
        <taxon>Glomeraceae</taxon>
        <taxon>Rhizophagus</taxon>
    </lineage>
</organism>
<name>A0A2P4PNU8_RHIID</name>
<dbReference type="EMBL" id="AUPC02000179">
    <property type="protein sequence ID" value="POG67040.1"/>
    <property type="molecule type" value="Genomic_DNA"/>
</dbReference>
<dbReference type="VEuPathDB" id="FungiDB:RhiirFUN_019638"/>
<sequence length="534" mass="64039">MDKTNYYSGLNPIVVQALNNLQYRYSGETPEMWYSRVRYPFKKFLEYNPKYFSKNGFIQMIERSYIDGEFKAGRRSFHIYCTVCDSLVIIRENTIECANDHLNKCITKTAKRLITYSKPVQKNVKKIVSELSDDEINEIYDSIYFRYRKSSECYCSRDSKEIRKIWNIVRNDGTPDRKKYLGIFSLVERRINPQTQEEYDLHTDEYVNGLKKAFNENIAQKYIKKYLAERATGYKEYDYYHPSYWAEMKKFQLYNRLNTVAYIVTFIKLHQQGYRIVTYGDWSLMLKCLANPEYHRISKVNNNIVVNFVKSSEYARYMCKKAGKQYLCDSLEIDYFKSEYSTIIEGKSSIIDFSDFNNNCDISGRLMKRSWEFLIPKYYNYGFKNFYATVIQRAYRNYKKRPESLAKQVWEAVRNDGTPDRKKFLGILGYYQKVKNPETQEEYVIACEEFYAYFRKYYSKYIGIINPIKLTPPYEEYVYCSSSRWIEAKKHQLERRLNRATYGPTPDFSGRFLLELLSTINYYHIRQMPVWRAT</sequence>
<accession>A0A2P4PNU8</accession>